<keyword evidence="2" id="KW-0472">Membrane</keyword>
<dbReference type="SUPFAM" id="SSF74853">
    <property type="entry name" value="Lamin A/C globular tail domain"/>
    <property type="match status" value="1"/>
</dbReference>
<dbReference type="Proteomes" id="UP000179023">
    <property type="component" value="Unassembled WGS sequence"/>
</dbReference>
<feature type="compositionally biased region" description="Low complexity" evidence="1">
    <location>
        <begin position="172"/>
        <end position="184"/>
    </location>
</feature>
<accession>A0A1G2KJI8</accession>
<feature type="transmembrane region" description="Helical" evidence="2">
    <location>
        <begin position="435"/>
        <end position="454"/>
    </location>
</feature>
<evidence type="ECO:0000256" key="2">
    <source>
        <dbReference type="SAM" id="Phobius"/>
    </source>
</evidence>
<dbReference type="InterPro" id="IPR001322">
    <property type="entry name" value="Lamin_tail_dom"/>
</dbReference>
<comment type="caution">
    <text evidence="5">The sequence shown here is derived from an EMBL/GenBank/DDBJ whole genome shotgun (WGS) entry which is preliminary data.</text>
</comment>
<dbReference type="InterPro" id="IPR000601">
    <property type="entry name" value="PKD_dom"/>
</dbReference>
<keyword evidence="2" id="KW-1133">Transmembrane helix</keyword>
<dbReference type="Gene3D" id="2.60.40.10">
    <property type="entry name" value="Immunoglobulins"/>
    <property type="match status" value="1"/>
</dbReference>
<keyword evidence="2" id="KW-0812">Transmembrane</keyword>
<dbReference type="PROSITE" id="PS50093">
    <property type="entry name" value="PKD"/>
    <property type="match status" value="1"/>
</dbReference>
<dbReference type="InterPro" id="IPR022409">
    <property type="entry name" value="PKD/Chitinase_dom"/>
</dbReference>
<dbReference type="InterPro" id="IPR035986">
    <property type="entry name" value="PKD_dom_sf"/>
</dbReference>
<dbReference type="SMART" id="SM00089">
    <property type="entry name" value="PKD"/>
    <property type="match status" value="1"/>
</dbReference>
<dbReference type="InterPro" id="IPR013783">
    <property type="entry name" value="Ig-like_fold"/>
</dbReference>
<dbReference type="InterPro" id="IPR036415">
    <property type="entry name" value="Lamin_tail_dom_sf"/>
</dbReference>
<dbReference type="Pfam" id="PF18911">
    <property type="entry name" value="PKD_4"/>
    <property type="match status" value="1"/>
</dbReference>
<feature type="region of interest" description="Disordered" evidence="1">
    <location>
        <begin position="152"/>
        <end position="184"/>
    </location>
</feature>
<evidence type="ECO:0000259" key="4">
    <source>
        <dbReference type="PROSITE" id="PS51841"/>
    </source>
</evidence>
<dbReference type="Gene3D" id="2.60.40.1260">
    <property type="entry name" value="Lamin Tail domain"/>
    <property type="match status" value="1"/>
</dbReference>
<gene>
    <name evidence="5" type="ORF">A3C07_04825</name>
</gene>
<reference evidence="5 6" key="1">
    <citation type="journal article" date="2016" name="Nat. Commun.">
        <title>Thousands of microbial genomes shed light on interconnected biogeochemical processes in an aquifer system.</title>
        <authorList>
            <person name="Anantharaman K."/>
            <person name="Brown C.T."/>
            <person name="Hug L.A."/>
            <person name="Sharon I."/>
            <person name="Castelle C.J."/>
            <person name="Probst A.J."/>
            <person name="Thomas B.C."/>
            <person name="Singh A."/>
            <person name="Wilkins M.J."/>
            <person name="Karaoz U."/>
            <person name="Brodie E.L."/>
            <person name="Williams K.H."/>
            <person name="Hubbard S.S."/>
            <person name="Banfield J.F."/>
        </authorList>
    </citation>
    <scope>NUCLEOTIDE SEQUENCE [LARGE SCALE GENOMIC DNA]</scope>
</reference>
<dbReference type="STRING" id="1802270.A3C07_04825"/>
<feature type="domain" description="PKD" evidence="3">
    <location>
        <begin position="225"/>
        <end position="273"/>
    </location>
</feature>
<evidence type="ECO:0000313" key="6">
    <source>
        <dbReference type="Proteomes" id="UP000179023"/>
    </source>
</evidence>
<evidence type="ECO:0000313" key="5">
    <source>
        <dbReference type="EMBL" id="OGZ99607.1"/>
    </source>
</evidence>
<proteinExistence type="predicted"/>
<sequence length="461" mass="48633">MTSISKLRGFAISVAAVFLLFSYFVYADSHIARFVFITEPETILPGGTSEEIKIQAQDVGGNPTSAGVTLCLGLSSTSGSGEFSSNPDNWSPVNVLTINSNWTSRSFYYKDSGIGTHRIDASIAVRPDGTTCPLWPVAEWDVKWVVNQTITVSGGNQSQPPVSGNSSGGEDTTQQSSASSGGIASPFQPSIKAYAGEDRTVVVGSLVYFNGRALGVKNEPLEEGVRFWWNFGDGAAVEGRVVTHIFAATGTYIVGLHVSSGLSSASDYLTVAVVPNQVAVASVVGGAEGFVRLKNSSEYVIDIGGWHLSDAVGATFMLPPHTKINVRSEIAFPNSVTGLLQSGSADVVLYYPNGVKASESVSKSAVANNVSVTTVERNVLLQSPLPVRETIVVQKAAHEEGTSTETNAEHKTASRNGAVKELAQISASYTPSRSLFFWLAFGLSVLAAAGFLLAKNKIGHQ</sequence>
<feature type="compositionally biased region" description="Polar residues" evidence="1">
    <location>
        <begin position="152"/>
        <end position="171"/>
    </location>
</feature>
<organism evidence="5 6">
    <name type="scientific">Candidatus Sungbacteria bacterium RIFCSPHIGHO2_02_FULL_47_11</name>
    <dbReference type="NCBI Taxonomy" id="1802270"/>
    <lineage>
        <taxon>Bacteria</taxon>
        <taxon>Candidatus Sungiibacteriota</taxon>
    </lineage>
</organism>
<evidence type="ECO:0000256" key="1">
    <source>
        <dbReference type="SAM" id="MobiDB-lite"/>
    </source>
</evidence>
<dbReference type="EMBL" id="MHQI01000036">
    <property type="protein sequence ID" value="OGZ99607.1"/>
    <property type="molecule type" value="Genomic_DNA"/>
</dbReference>
<evidence type="ECO:0000259" key="3">
    <source>
        <dbReference type="PROSITE" id="PS50093"/>
    </source>
</evidence>
<dbReference type="AlphaFoldDB" id="A0A1G2KJI8"/>
<name>A0A1G2KJI8_9BACT</name>
<feature type="domain" description="LTD" evidence="4">
    <location>
        <begin position="260"/>
        <end position="374"/>
    </location>
</feature>
<dbReference type="PROSITE" id="PS51841">
    <property type="entry name" value="LTD"/>
    <property type="match status" value="1"/>
</dbReference>
<dbReference type="SUPFAM" id="SSF49299">
    <property type="entry name" value="PKD domain"/>
    <property type="match status" value="1"/>
</dbReference>
<protein>
    <recommendedName>
        <fullName evidence="7">PKD domain-containing protein</fullName>
    </recommendedName>
</protein>
<evidence type="ECO:0008006" key="7">
    <source>
        <dbReference type="Google" id="ProtNLM"/>
    </source>
</evidence>